<protein>
    <submittedName>
        <fullName evidence="3">Malate oxidoreductase</fullName>
    </submittedName>
</protein>
<name>T0ZFK4_9ZZZZ</name>
<feature type="non-terminal residue" evidence="3">
    <location>
        <position position="157"/>
    </location>
</feature>
<dbReference type="EMBL" id="AUZZ01007236">
    <property type="protein sequence ID" value="EQD43087.1"/>
    <property type="molecule type" value="Genomic_DNA"/>
</dbReference>
<dbReference type="GO" id="GO:0004470">
    <property type="term" value="F:malic enzyme activity"/>
    <property type="evidence" value="ECO:0007669"/>
    <property type="project" value="InterPro"/>
</dbReference>
<reference evidence="3" key="2">
    <citation type="journal article" date="2014" name="ISME J.">
        <title>Microbial stratification in low pH oxic and suboxic macroscopic growths along an acid mine drainage.</title>
        <authorList>
            <person name="Mendez-Garcia C."/>
            <person name="Mesa V."/>
            <person name="Sprenger R.R."/>
            <person name="Richter M."/>
            <person name="Diez M.S."/>
            <person name="Solano J."/>
            <person name="Bargiela R."/>
            <person name="Golyshina O.V."/>
            <person name="Manteca A."/>
            <person name="Ramos J.L."/>
            <person name="Gallego J.R."/>
            <person name="Llorente I."/>
            <person name="Martins Dos Santos V.A."/>
            <person name="Jensen O.N."/>
            <person name="Pelaez A.I."/>
            <person name="Sanchez J."/>
            <person name="Ferrer M."/>
        </authorList>
    </citation>
    <scope>NUCLEOTIDE SEQUENCE</scope>
</reference>
<dbReference type="Gene3D" id="3.40.50.10380">
    <property type="entry name" value="Malic enzyme, N-terminal domain"/>
    <property type="match status" value="1"/>
</dbReference>
<dbReference type="InterPro" id="IPR037062">
    <property type="entry name" value="Malic_N_dom_sf"/>
</dbReference>
<organism evidence="3">
    <name type="scientific">mine drainage metagenome</name>
    <dbReference type="NCBI Taxonomy" id="410659"/>
    <lineage>
        <taxon>unclassified sequences</taxon>
        <taxon>metagenomes</taxon>
        <taxon>ecological metagenomes</taxon>
    </lineage>
</organism>
<evidence type="ECO:0000313" key="3">
    <source>
        <dbReference type="EMBL" id="EQD43087.1"/>
    </source>
</evidence>
<dbReference type="GO" id="GO:0016616">
    <property type="term" value="F:oxidoreductase activity, acting on the CH-OH group of donors, NAD or NADP as acceptor"/>
    <property type="evidence" value="ECO:0007669"/>
    <property type="project" value="InterPro"/>
</dbReference>
<reference evidence="3" key="1">
    <citation type="submission" date="2013-08" db="EMBL/GenBank/DDBJ databases">
        <authorList>
            <person name="Mendez C."/>
            <person name="Richter M."/>
            <person name="Ferrer M."/>
            <person name="Sanchez J."/>
        </authorList>
    </citation>
    <scope>NUCLEOTIDE SEQUENCE</scope>
</reference>
<gene>
    <name evidence="3" type="ORF">B2A_10029</name>
</gene>
<evidence type="ECO:0000256" key="1">
    <source>
        <dbReference type="ARBA" id="ARBA00023027"/>
    </source>
</evidence>
<dbReference type="SMART" id="SM01274">
    <property type="entry name" value="malic"/>
    <property type="match status" value="1"/>
</dbReference>
<feature type="non-terminal residue" evidence="3">
    <location>
        <position position="1"/>
    </location>
</feature>
<dbReference type="PANTHER" id="PTHR23406">
    <property type="entry name" value="MALIC ENZYME-RELATED"/>
    <property type="match status" value="1"/>
</dbReference>
<proteinExistence type="predicted"/>
<dbReference type="GO" id="GO:0006108">
    <property type="term" value="P:malate metabolic process"/>
    <property type="evidence" value="ECO:0007669"/>
    <property type="project" value="TreeGrafter"/>
</dbReference>
<dbReference type="SUPFAM" id="SSF53223">
    <property type="entry name" value="Aminoacid dehydrogenase-like, N-terminal domain"/>
    <property type="match status" value="1"/>
</dbReference>
<dbReference type="InterPro" id="IPR046346">
    <property type="entry name" value="Aminoacid_DH-like_N_sf"/>
</dbReference>
<dbReference type="InterPro" id="IPR012301">
    <property type="entry name" value="Malic_N_dom"/>
</dbReference>
<dbReference type="AlphaFoldDB" id="T0ZFK4"/>
<dbReference type="Pfam" id="PF00390">
    <property type="entry name" value="malic"/>
    <property type="match status" value="1"/>
</dbReference>
<dbReference type="PRINTS" id="PR00072">
    <property type="entry name" value="MALOXRDTASE"/>
</dbReference>
<dbReference type="InterPro" id="IPR001891">
    <property type="entry name" value="Malic_OxRdtase"/>
</dbReference>
<evidence type="ECO:0000259" key="2">
    <source>
        <dbReference type="SMART" id="SM01274"/>
    </source>
</evidence>
<keyword evidence="1" id="KW-0520">NAD</keyword>
<feature type="domain" description="Malic enzyme N-terminal" evidence="2">
    <location>
        <begin position="35"/>
        <end position="157"/>
    </location>
</feature>
<sequence length="157" mass="17561">PPQVETLPEQAERAYRAFERKTDDLERHIFLRALQDTNEVLFYRLLLDHTAEMLPIVYTPVVALGCEEFSHIYRRPRGLFIPYPLRGEIRTLLANRPHPEVDVIVVTDGERILGIGDQGAGGLGIPIGKLSLYTLIGGVPPDRTLPIVLDVGTNNPD</sequence>
<dbReference type="PANTHER" id="PTHR23406:SF34">
    <property type="entry name" value="NAD-DEPENDENT MALIC ENZYME, MITOCHONDRIAL"/>
    <property type="match status" value="1"/>
</dbReference>
<accession>T0ZFK4</accession>
<comment type="caution">
    <text evidence="3">The sequence shown here is derived from an EMBL/GenBank/DDBJ whole genome shotgun (WGS) entry which is preliminary data.</text>
</comment>